<dbReference type="STRING" id="78915.A0A4P9XHR0"/>
<feature type="region of interest" description="Disordered" evidence="4">
    <location>
        <begin position="1"/>
        <end position="37"/>
    </location>
</feature>
<organism evidence="6 7">
    <name type="scientific">Thamnocephalis sphaerospora</name>
    <dbReference type="NCBI Taxonomy" id="78915"/>
    <lineage>
        <taxon>Eukaryota</taxon>
        <taxon>Fungi</taxon>
        <taxon>Fungi incertae sedis</taxon>
        <taxon>Zoopagomycota</taxon>
        <taxon>Zoopagomycotina</taxon>
        <taxon>Zoopagomycetes</taxon>
        <taxon>Zoopagales</taxon>
        <taxon>Sigmoideomycetaceae</taxon>
        <taxon>Thamnocephalis</taxon>
    </lineage>
</organism>
<keyword evidence="7" id="KW-1185">Reference proteome</keyword>
<feature type="domain" description="Trehalose synthase N-terminal" evidence="5">
    <location>
        <begin position="262"/>
        <end position="313"/>
    </location>
</feature>
<keyword evidence="3" id="KW-0808">Transferase</keyword>
<dbReference type="InterPro" id="IPR049438">
    <property type="entry name" value="TreT_GT1"/>
</dbReference>
<dbReference type="GO" id="GO:0016757">
    <property type="term" value="F:glycosyltransferase activity"/>
    <property type="evidence" value="ECO:0007669"/>
    <property type="project" value="UniProtKB-KW"/>
</dbReference>
<accession>A0A4P9XHR0</accession>
<dbReference type="Gene3D" id="3.40.50.2000">
    <property type="entry name" value="Glycogen Phosphorylase B"/>
    <property type="match status" value="1"/>
</dbReference>
<evidence type="ECO:0000256" key="3">
    <source>
        <dbReference type="ARBA" id="ARBA00022679"/>
    </source>
</evidence>
<evidence type="ECO:0000313" key="6">
    <source>
        <dbReference type="EMBL" id="RKP05233.1"/>
    </source>
</evidence>
<dbReference type="PANTHER" id="PTHR47779:SF1">
    <property type="entry name" value="SYNTHASE (CCG-9), PUTATIVE (AFU_ORTHOLOGUE AFUA_3G12100)-RELATED"/>
    <property type="match status" value="1"/>
</dbReference>
<comment type="similarity">
    <text evidence="1">Belongs to the glycosyltransferase group 1 family. Glycosyltransferase 4 subfamily.</text>
</comment>
<evidence type="ECO:0000256" key="2">
    <source>
        <dbReference type="ARBA" id="ARBA00022676"/>
    </source>
</evidence>
<reference evidence="7" key="1">
    <citation type="journal article" date="2018" name="Nat. Microbiol.">
        <title>Leveraging single-cell genomics to expand the fungal tree of life.</title>
        <authorList>
            <person name="Ahrendt S.R."/>
            <person name="Quandt C.A."/>
            <person name="Ciobanu D."/>
            <person name="Clum A."/>
            <person name="Salamov A."/>
            <person name="Andreopoulos B."/>
            <person name="Cheng J.F."/>
            <person name="Woyke T."/>
            <person name="Pelin A."/>
            <person name="Henrissat B."/>
            <person name="Reynolds N.K."/>
            <person name="Benny G.L."/>
            <person name="Smith M.E."/>
            <person name="James T.Y."/>
            <person name="Grigoriev I.V."/>
        </authorList>
    </citation>
    <scope>NUCLEOTIDE SEQUENCE [LARGE SCALE GENOMIC DNA]</scope>
    <source>
        <strain evidence="7">RSA 1356</strain>
    </source>
</reference>
<dbReference type="InterPro" id="IPR052078">
    <property type="entry name" value="Trehalose_Metab_GTase"/>
</dbReference>
<dbReference type="Pfam" id="PF21269">
    <property type="entry name" value="TreT_GT1"/>
    <property type="match status" value="1"/>
</dbReference>
<evidence type="ECO:0000313" key="7">
    <source>
        <dbReference type="Proteomes" id="UP000271241"/>
    </source>
</evidence>
<keyword evidence="2" id="KW-0328">Glycosyltransferase</keyword>
<name>A0A4P9XHR0_9FUNG</name>
<protein>
    <recommendedName>
        <fullName evidence="5">Trehalose synthase N-terminal domain-containing protein</fullName>
    </recommendedName>
</protein>
<dbReference type="Proteomes" id="UP000271241">
    <property type="component" value="Unassembled WGS sequence"/>
</dbReference>
<dbReference type="PANTHER" id="PTHR47779">
    <property type="entry name" value="SYNTHASE (CCG-9), PUTATIVE (AFU_ORTHOLOGUE AFUA_3G12100)-RELATED"/>
    <property type="match status" value="1"/>
</dbReference>
<dbReference type="OrthoDB" id="937291at2759"/>
<proteinExistence type="inferred from homology"/>
<evidence type="ECO:0000259" key="5">
    <source>
        <dbReference type="Pfam" id="PF21269"/>
    </source>
</evidence>
<evidence type="ECO:0000256" key="4">
    <source>
        <dbReference type="SAM" id="MobiDB-lite"/>
    </source>
</evidence>
<feature type="non-terminal residue" evidence="6">
    <location>
        <position position="313"/>
    </location>
</feature>
<gene>
    <name evidence="6" type="ORF">THASP1DRAFT_32926</name>
</gene>
<dbReference type="AlphaFoldDB" id="A0A4P9XHR0"/>
<sequence length="313" mass="35204">MSATSGSADSGQNAPSSKLPLDDYEATAPPAQPGAQMRSRFFSSPAIKPHSFPRTTRRMSMEMACVQQAVYIGIQVDGYDSDQEAVFCLCSHDGTYPLDYHEDTIDLSSFRGRPDAKLAKLRCICHHVLQALQQYMHSQHYKVHAVAIGRHSLEGPPLPAEIEFATRIWFQLDAVPVLLYARPGDVDERASSVVRKTVSRQFPGSIFRIPVTHRHEVEVDNGGEIVLCSLRDYERTTPPAIFQRLLRMAEIVRNKKLRVSFFSSTMQGGGVALMRHALLRLASLLGLDFHWYVAKPKPDVFDITKRKFHNILQ</sequence>
<feature type="compositionally biased region" description="Polar residues" evidence="4">
    <location>
        <begin position="1"/>
        <end position="16"/>
    </location>
</feature>
<dbReference type="EMBL" id="KZ993207">
    <property type="protein sequence ID" value="RKP05233.1"/>
    <property type="molecule type" value="Genomic_DNA"/>
</dbReference>
<evidence type="ECO:0000256" key="1">
    <source>
        <dbReference type="ARBA" id="ARBA00009481"/>
    </source>
</evidence>